<gene>
    <name evidence="1" type="ORF">MNB_SM-5-780</name>
</gene>
<protein>
    <submittedName>
        <fullName evidence="1">Uncharacterized protein</fullName>
    </submittedName>
</protein>
<organism evidence="1">
    <name type="scientific">hydrothermal vent metagenome</name>
    <dbReference type="NCBI Taxonomy" id="652676"/>
    <lineage>
        <taxon>unclassified sequences</taxon>
        <taxon>metagenomes</taxon>
        <taxon>ecological metagenomes</taxon>
    </lineage>
</organism>
<proteinExistence type="predicted"/>
<accession>A0A1W1CB41</accession>
<sequence length="161" mass="19040">MVIDIENICNNRIEKVSIVRDNDHCPLMSLQLIFKPSNCLYILIVGRFIEEENIRFWIENLCKKHFKFVSRVKRTHKLIVLLSRNPNIFKNFCDVYIILISRVLFHADSLKFCKTIIDSIIFKITRHINLFFLFNSIIETLVSIQNSIHNSIIFKSILILS</sequence>
<dbReference type="EMBL" id="FPHH01000069">
    <property type="protein sequence ID" value="SFV62911.1"/>
    <property type="molecule type" value="Genomic_DNA"/>
</dbReference>
<dbReference type="AlphaFoldDB" id="A0A1W1CB41"/>
<name>A0A1W1CB41_9ZZZZ</name>
<reference evidence="1" key="1">
    <citation type="submission" date="2016-10" db="EMBL/GenBank/DDBJ databases">
        <authorList>
            <person name="de Groot N.N."/>
        </authorList>
    </citation>
    <scope>NUCLEOTIDE SEQUENCE</scope>
</reference>
<evidence type="ECO:0000313" key="1">
    <source>
        <dbReference type="EMBL" id="SFV62911.1"/>
    </source>
</evidence>
<dbReference type="AntiFam" id="ANF00142">
    <property type="entry name" value="Shadow ORF (opposite yadG)"/>
</dbReference>